<accession>A0ACC5RCI7</accession>
<dbReference type="Proteomes" id="UP000616151">
    <property type="component" value="Unassembled WGS sequence"/>
</dbReference>
<dbReference type="EMBL" id="JAENHL010000008">
    <property type="protein sequence ID" value="MBK1870419.1"/>
    <property type="molecule type" value="Genomic_DNA"/>
</dbReference>
<evidence type="ECO:0000313" key="1">
    <source>
        <dbReference type="EMBL" id="MBK1870419.1"/>
    </source>
</evidence>
<evidence type="ECO:0000313" key="2">
    <source>
        <dbReference type="Proteomes" id="UP000616151"/>
    </source>
</evidence>
<organism evidence="1 2">
    <name type="scientific">Taklimakanibacter albus</name>
    <dbReference type="NCBI Taxonomy" id="2800327"/>
    <lineage>
        <taxon>Bacteria</taxon>
        <taxon>Pseudomonadati</taxon>
        <taxon>Pseudomonadota</taxon>
        <taxon>Alphaproteobacteria</taxon>
        <taxon>Hyphomicrobiales</taxon>
        <taxon>Aestuariivirgaceae</taxon>
        <taxon>Taklimakanibacter</taxon>
    </lineage>
</organism>
<comment type="caution">
    <text evidence="1">The sequence shown here is derived from an EMBL/GenBank/DDBJ whole genome shotgun (WGS) entry which is preliminary data.</text>
</comment>
<sequence length="161" mass="17650">MLAKPETWVLVAFLLFIALLIYLKVPAKVAAMLDERSARIAKELAEAKKLREEAQALLDEYKKKRAQAEKDAEDIVALARKEAEALAHETRAKLTETLERRTKQAEQKIAQAEQQAVKDVRTAATDVAVSAATELLAAASEGAKGAQLIEESIDAVKSRLN</sequence>
<name>A0ACC5RCI7_9HYPH</name>
<gene>
    <name evidence="1" type="ORF">JHL16_28905</name>
</gene>
<reference evidence="1" key="1">
    <citation type="submission" date="2021-01" db="EMBL/GenBank/DDBJ databases">
        <authorList>
            <person name="Sun Q."/>
        </authorList>
    </citation>
    <scope>NUCLEOTIDE SEQUENCE</scope>
    <source>
        <strain evidence="1">YIM B02566</strain>
    </source>
</reference>
<keyword evidence="2" id="KW-1185">Reference proteome</keyword>
<protein>
    <submittedName>
        <fullName evidence="1">ATP F0F1 synthase subunit B</fullName>
    </submittedName>
</protein>
<proteinExistence type="predicted"/>